<dbReference type="Gene3D" id="1.20.1610.10">
    <property type="entry name" value="alpha-1,2-mannosidases domains"/>
    <property type="match status" value="1"/>
</dbReference>
<dbReference type="PANTHER" id="PTHR12143">
    <property type="entry name" value="PEPTIDE N-GLYCANASE PNGASE -RELATED"/>
    <property type="match status" value="1"/>
</dbReference>
<comment type="cofactor">
    <cofactor evidence="1">
        <name>Ca(2+)</name>
        <dbReference type="ChEBI" id="CHEBI:29108"/>
    </cofactor>
</comment>
<keyword evidence="6" id="KW-0378">Hydrolase</keyword>
<evidence type="ECO:0000259" key="5">
    <source>
        <dbReference type="Pfam" id="PF17678"/>
    </source>
</evidence>
<dbReference type="InterPro" id="IPR014718">
    <property type="entry name" value="GH-type_carb-bd"/>
</dbReference>
<dbReference type="Gene3D" id="3.30.2080.10">
    <property type="entry name" value="GH92 mannosidase domain"/>
    <property type="match status" value="1"/>
</dbReference>
<dbReference type="InterPro" id="IPR050883">
    <property type="entry name" value="PNGase"/>
</dbReference>
<dbReference type="FunFam" id="3.30.2080.10:FF:000001">
    <property type="entry name" value="Alpha-1,2-mannosidase subfamily"/>
    <property type="match status" value="1"/>
</dbReference>
<reference evidence="6 7" key="1">
    <citation type="submission" date="2016-08" db="EMBL/GenBank/DDBJ databases">
        <authorList>
            <person name="Seilhamer J.J."/>
        </authorList>
    </citation>
    <scope>NUCLEOTIDE SEQUENCE [LARGE SCALE GENOMIC DNA]</scope>
    <source>
        <strain evidence="6">ING2-E5A</strain>
    </source>
</reference>
<dbReference type="EMBL" id="LT608328">
    <property type="protein sequence ID" value="SCM55421.1"/>
    <property type="molecule type" value="Genomic_DNA"/>
</dbReference>
<dbReference type="Gene3D" id="1.20.1050.60">
    <property type="entry name" value="alpha-1,2-mannosidase"/>
    <property type="match status" value="1"/>
</dbReference>
<dbReference type="Pfam" id="PF17678">
    <property type="entry name" value="Glyco_hydro_92N"/>
    <property type="match status" value="1"/>
</dbReference>
<dbReference type="KEGG" id="pmuc:ING2E5A_0348"/>
<evidence type="ECO:0000256" key="2">
    <source>
        <dbReference type="ARBA" id="ARBA00011245"/>
    </source>
</evidence>
<dbReference type="GO" id="GO:0005829">
    <property type="term" value="C:cytosol"/>
    <property type="evidence" value="ECO:0007669"/>
    <property type="project" value="TreeGrafter"/>
</dbReference>
<protein>
    <submittedName>
        <fullName evidence="6">Putative glycosidase Rv0584</fullName>
        <ecNumber evidence="6">3.2.1.-</ecNumber>
    </submittedName>
</protein>
<dbReference type="GO" id="GO:0005975">
    <property type="term" value="P:carbohydrate metabolic process"/>
    <property type="evidence" value="ECO:0007669"/>
    <property type="project" value="InterPro"/>
</dbReference>
<dbReference type="STRING" id="1642646.ING2E5A_0348"/>
<dbReference type="PANTHER" id="PTHR12143:SF39">
    <property type="entry name" value="SECRETED PROTEIN"/>
    <property type="match status" value="1"/>
</dbReference>
<comment type="subunit">
    <text evidence="2">Monomer.</text>
</comment>
<dbReference type="InterPro" id="IPR008928">
    <property type="entry name" value="6-hairpin_glycosidase_sf"/>
</dbReference>
<evidence type="ECO:0000259" key="4">
    <source>
        <dbReference type="Pfam" id="PF07971"/>
    </source>
</evidence>
<name>A0A1G4G3X2_9BACT</name>
<dbReference type="InterPro" id="IPR012939">
    <property type="entry name" value="Glyco_hydro_92"/>
</dbReference>
<evidence type="ECO:0000313" key="6">
    <source>
        <dbReference type="EMBL" id="SCM55421.1"/>
    </source>
</evidence>
<dbReference type="Pfam" id="PF07971">
    <property type="entry name" value="Glyco_hydro_92"/>
    <property type="match status" value="1"/>
</dbReference>
<dbReference type="EC" id="3.2.1.-" evidence="6"/>
<feature type="domain" description="Glycosyl hydrolase family 92 N-terminal" evidence="5">
    <location>
        <begin position="34"/>
        <end position="247"/>
    </location>
</feature>
<dbReference type="Gene3D" id="2.70.98.10">
    <property type="match status" value="1"/>
</dbReference>
<dbReference type="InterPro" id="IPR041371">
    <property type="entry name" value="GH92_N"/>
</dbReference>
<evidence type="ECO:0000256" key="1">
    <source>
        <dbReference type="ARBA" id="ARBA00001913"/>
    </source>
</evidence>
<evidence type="ECO:0000256" key="3">
    <source>
        <dbReference type="ARBA" id="ARBA00022837"/>
    </source>
</evidence>
<organism evidence="6 7">
    <name type="scientific">Petrimonas mucosa</name>
    <dbReference type="NCBI Taxonomy" id="1642646"/>
    <lineage>
        <taxon>Bacteria</taxon>
        <taxon>Pseudomonadati</taxon>
        <taxon>Bacteroidota</taxon>
        <taxon>Bacteroidia</taxon>
        <taxon>Bacteroidales</taxon>
        <taxon>Dysgonomonadaceae</taxon>
        <taxon>Petrimonas</taxon>
    </lineage>
</organism>
<dbReference type="PROSITE" id="PS51257">
    <property type="entry name" value="PROKAR_LIPOPROTEIN"/>
    <property type="match status" value="1"/>
</dbReference>
<dbReference type="SUPFAM" id="SSF48208">
    <property type="entry name" value="Six-hairpin glycosidases"/>
    <property type="match status" value="1"/>
</dbReference>
<dbReference type="GO" id="GO:0006516">
    <property type="term" value="P:glycoprotein catabolic process"/>
    <property type="evidence" value="ECO:0007669"/>
    <property type="project" value="TreeGrafter"/>
</dbReference>
<gene>
    <name evidence="6" type="ORF">ING2E5A_0348</name>
</gene>
<feature type="domain" description="Glycosyl hydrolase family 92" evidence="4">
    <location>
        <begin position="253"/>
        <end position="716"/>
    </location>
</feature>
<accession>A0A1G4G3X2</accession>
<sequence>MKHPSLGIVICCLLISSCIHKNTSHTELGPLTSHVDPYIGTAGFGNVFLAANVPFGHVQVGPTQHSRPPRGGEWCSGYNYSDSIVIGFGHLHLSGTGIGDLGDISLMPVLDEREREVLFSHDDELVKPGYYSVVLGKSGIRAEMTATMRTGFHRYTFPTGVDTGKVVLNLRQGIGFDRMTDCCLLQENDTVVSGYRFSTGWAQDQKVFYSALFSLPILNKKMVNDTICILSFDLQDHQSLQIKVGLSAVSVENAKLNMERENRGWDFNGVVAEADQLWEKELSKIRITTNDEKASTIFYSSLFHTMVAPAVFCDVNGDYRGADGQIYRNADFVNYSVLSLWDTYRAVHPLATLIHPERQKDFAVTMLKIFEQTGRLPLWHLMGNETFCMSGNPSFPVITDIALKGFDVDKEAIYNAIKASALLQERGQPLLDEYGFIPYDKESIHSVAQCLDFAVTDASGAQLANLLGKEEDYTFFLKRSLSYQKHFDPATGFMRAITTEGKFREPFDPCLAPQGAGSDYTEGNAWQWTWHVQHDAHGLIELFGGEQQFVKKLDSIFIIEGGFGVPNTINEGGVIGQYYHGNEPSHHIIYLYNYAGEPWKAAHHLREVMAKLYAATPRGICGNEDAGQLSAWYVLSSIGLYQVEPSGGKFIIGTPLFDKVTMNVGGGKEFRLIAHNNSSENIYIQSARLNGKPYTKSYIHFKDINQGGTLELEMGNIPSRTFGTAKEDRP</sequence>
<keyword evidence="3" id="KW-0106">Calcium</keyword>
<dbReference type="Proteomes" id="UP000178485">
    <property type="component" value="Chromosome i"/>
</dbReference>
<dbReference type="RefSeq" id="WP_083373126.1">
    <property type="nucleotide sequence ID" value="NZ_LT608328.1"/>
</dbReference>
<dbReference type="GO" id="GO:0000224">
    <property type="term" value="F:peptide-N4-(N-acetyl-beta-glucosaminyl)asparagine amidase activity"/>
    <property type="evidence" value="ECO:0007669"/>
    <property type="project" value="TreeGrafter"/>
</dbReference>
<keyword evidence="6" id="KW-0326">Glycosidase</keyword>
<evidence type="ECO:0000313" key="7">
    <source>
        <dbReference type="Proteomes" id="UP000178485"/>
    </source>
</evidence>
<keyword evidence="7" id="KW-1185">Reference proteome</keyword>
<proteinExistence type="predicted"/>
<dbReference type="AlphaFoldDB" id="A0A1G4G3X2"/>
<dbReference type="GO" id="GO:0030246">
    <property type="term" value="F:carbohydrate binding"/>
    <property type="evidence" value="ECO:0007669"/>
    <property type="project" value="InterPro"/>
</dbReference>
<dbReference type="NCBIfam" id="TIGR01180">
    <property type="entry name" value="aman2_put"/>
    <property type="match status" value="1"/>
</dbReference>
<dbReference type="GO" id="GO:0016798">
    <property type="term" value="F:hydrolase activity, acting on glycosyl bonds"/>
    <property type="evidence" value="ECO:0007669"/>
    <property type="project" value="UniProtKB-KW"/>
</dbReference>
<dbReference type="InterPro" id="IPR005887">
    <property type="entry name" value="GH92_a_mannosidase_put"/>
</dbReference>